<accession>A0A6J0UDV5</accession>
<dbReference type="PANTHER" id="PTHR46790:SF1">
    <property type="entry name" value="CENTROMERE PROTEIN N"/>
    <property type="match status" value="1"/>
</dbReference>
<proteinExistence type="inferred from homology"/>
<dbReference type="GO" id="GO:0000775">
    <property type="term" value="C:chromosome, centromeric region"/>
    <property type="evidence" value="ECO:0007669"/>
    <property type="project" value="UniProtKB-SubCell"/>
</dbReference>
<dbReference type="Pfam" id="PF05238">
    <property type="entry name" value="CENP-N"/>
    <property type="match status" value="1"/>
</dbReference>
<protein>
    <submittedName>
        <fullName evidence="8">Centromere protein N isoform X1</fullName>
    </submittedName>
</protein>
<evidence type="ECO:0000256" key="3">
    <source>
        <dbReference type="ARBA" id="ARBA00005566"/>
    </source>
</evidence>
<keyword evidence="7" id="KW-1185">Reference proteome</keyword>
<dbReference type="GeneID" id="110083329"/>
<name>A0A6J0UDV5_9SAUR</name>
<dbReference type="RefSeq" id="XP_020657365.2">
    <property type="nucleotide sequence ID" value="XM_020801706.2"/>
</dbReference>
<keyword evidence="6" id="KW-0137">Centromere</keyword>
<keyword evidence="5" id="KW-0539">Nucleus</keyword>
<dbReference type="PANTHER" id="PTHR46790">
    <property type="entry name" value="CENTROMERE PROTEIN N"/>
    <property type="match status" value="1"/>
</dbReference>
<dbReference type="GO" id="GO:0005654">
    <property type="term" value="C:nucleoplasm"/>
    <property type="evidence" value="ECO:0007669"/>
    <property type="project" value="TreeGrafter"/>
</dbReference>
<evidence type="ECO:0000256" key="4">
    <source>
        <dbReference type="ARBA" id="ARBA00022454"/>
    </source>
</evidence>
<dbReference type="OrthoDB" id="6585699at2759"/>
<evidence type="ECO:0000256" key="2">
    <source>
        <dbReference type="ARBA" id="ARBA00004584"/>
    </source>
</evidence>
<dbReference type="GO" id="GO:0034080">
    <property type="term" value="P:CENP-A containing chromatin assembly"/>
    <property type="evidence" value="ECO:0007669"/>
    <property type="project" value="InterPro"/>
</dbReference>
<dbReference type="InterPro" id="IPR052011">
    <property type="entry name" value="CENP-NAC/CAD_complex"/>
</dbReference>
<evidence type="ECO:0000256" key="5">
    <source>
        <dbReference type="ARBA" id="ARBA00023242"/>
    </source>
</evidence>
<organism evidence="7 8">
    <name type="scientific">Pogona vitticeps</name>
    <name type="common">central bearded dragon</name>
    <dbReference type="NCBI Taxonomy" id="103695"/>
    <lineage>
        <taxon>Eukaryota</taxon>
        <taxon>Metazoa</taxon>
        <taxon>Chordata</taxon>
        <taxon>Craniata</taxon>
        <taxon>Vertebrata</taxon>
        <taxon>Euteleostomi</taxon>
        <taxon>Lepidosauria</taxon>
        <taxon>Squamata</taxon>
        <taxon>Bifurcata</taxon>
        <taxon>Unidentata</taxon>
        <taxon>Episquamata</taxon>
        <taxon>Toxicofera</taxon>
        <taxon>Iguania</taxon>
        <taxon>Acrodonta</taxon>
        <taxon>Agamidae</taxon>
        <taxon>Amphibolurinae</taxon>
        <taxon>Pogona</taxon>
    </lineage>
</organism>
<evidence type="ECO:0000256" key="6">
    <source>
        <dbReference type="ARBA" id="ARBA00023328"/>
    </source>
</evidence>
<comment type="subcellular location">
    <subcellularLocation>
        <location evidence="2">Chromosome</location>
        <location evidence="2">Centromere</location>
    </subcellularLocation>
    <subcellularLocation>
        <location evidence="1">Nucleus</location>
    </subcellularLocation>
</comment>
<gene>
    <name evidence="8" type="primary">CENPN</name>
</gene>
<dbReference type="AlphaFoldDB" id="A0A6J0UDV5"/>
<dbReference type="GO" id="GO:0007059">
    <property type="term" value="P:chromosome segregation"/>
    <property type="evidence" value="ECO:0007669"/>
    <property type="project" value="InterPro"/>
</dbReference>
<sequence length="367" mass="43092">MAKRRPRRSLDCSPPSKVFVMDATLAEYIKRTVLRIPRSETTKMLTMWKFLSETQLQSLNIHQVKEKVAEEVLQLCKENCATMKHAADLDIIYNYTYRDKKCWTVYQMTREEGDENDVFDFVKFRKEFKESLRSALKNVTITFKEYEDNAIWIRIAWGTQFTKPNQYKPTYVVYHSQTPYVFMSISRRKSYTPMLCQALLVASNYNDIHEMDLRSHCLDSIKDIVFNRYSQNFQTHHPQPLEEKSNTLENVDPRIIQEDKHKKEKIQRITQETFGDGPQPKLEFAEYKLETTFRSEQEKGTLNNIEPFRCMVKFSSPHLLEALKSLAPAGLADAPLSPLLTCITQKARNYFKIRERKGSLSQSHLSQ</sequence>
<reference evidence="8" key="1">
    <citation type="submission" date="2025-08" db="UniProtKB">
        <authorList>
            <consortium name="RefSeq"/>
        </authorList>
    </citation>
    <scope>IDENTIFICATION</scope>
</reference>
<keyword evidence="4" id="KW-0158">Chromosome</keyword>
<dbReference type="InterPro" id="IPR007902">
    <property type="entry name" value="Chl4/mis15/CENP-N"/>
</dbReference>
<dbReference type="FunCoup" id="A0A6J0UDV5">
    <property type="interactions" value="209"/>
</dbReference>
<dbReference type="InParanoid" id="A0A6J0UDV5"/>
<evidence type="ECO:0000256" key="1">
    <source>
        <dbReference type="ARBA" id="ARBA00004123"/>
    </source>
</evidence>
<comment type="similarity">
    <text evidence="3">Belongs to the CENP-N/CHL4 family.</text>
</comment>
<evidence type="ECO:0000313" key="7">
    <source>
        <dbReference type="Proteomes" id="UP001652642"/>
    </source>
</evidence>
<dbReference type="KEGG" id="pvt:110083329"/>
<dbReference type="CTD" id="55839"/>
<dbReference type="Proteomes" id="UP001652642">
    <property type="component" value="Chromosome 10"/>
</dbReference>
<evidence type="ECO:0000313" key="8">
    <source>
        <dbReference type="RefSeq" id="XP_020657365.2"/>
    </source>
</evidence>